<dbReference type="AlphaFoldDB" id="A0A7R9GHH1"/>
<dbReference type="Proteomes" id="UP000678499">
    <property type="component" value="Unassembled WGS sequence"/>
</dbReference>
<keyword evidence="1" id="KW-1133">Transmembrane helix</keyword>
<feature type="transmembrane region" description="Helical" evidence="1">
    <location>
        <begin position="62"/>
        <end position="83"/>
    </location>
</feature>
<gene>
    <name evidence="2" type="ORF">NMOB1V02_LOCUS10263</name>
</gene>
<keyword evidence="1" id="KW-0472">Membrane</keyword>
<evidence type="ECO:0000313" key="2">
    <source>
        <dbReference type="EMBL" id="CAD7282641.1"/>
    </source>
</evidence>
<dbReference type="EMBL" id="CAJPEX010004088">
    <property type="protein sequence ID" value="CAG0922793.1"/>
    <property type="molecule type" value="Genomic_DNA"/>
</dbReference>
<evidence type="ECO:0008006" key="4">
    <source>
        <dbReference type="Google" id="ProtNLM"/>
    </source>
</evidence>
<protein>
    <recommendedName>
        <fullName evidence="4">Transmembrane protein</fullName>
    </recommendedName>
</protein>
<dbReference type="EMBL" id="OA886125">
    <property type="protein sequence ID" value="CAD7282641.1"/>
    <property type="molecule type" value="Genomic_DNA"/>
</dbReference>
<feature type="non-terminal residue" evidence="2">
    <location>
        <position position="178"/>
    </location>
</feature>
<evidence type="ECO:0000313" key="3">
    <source>
        <dbReference type="Proteomes" id="UP000678499"/>
    </source>
</evidence>
<name>A0A7R9GHH1_9CRUS</name>
<keyword evidence="3" id="KW-1185">Reference proteome</keyword>
<sequence>MNTSDGRLSPVSSRDLITIFSRSRVGGWYSYPGPTVVKNLESVCDAPLRPLSTIRGLCDSGLFGAGVVFGGLVTGGGFLGLSVTRGLKVGLSKVRCLLMGCSFCHKLSKPSSTLYINKNSSSKHLYTNYLQQFLVEIQTLLHHRNRNRKQLNDFFSADDSTAFLKCLTAVKSECEKGW</sequence>
<organism evidence="2">
    <name type="scientific">Notodromas monacha</name>
    <dbReference type="NCBI Taxonomy" id="399045"/>
    <lineage>
        <taxon>Eukaryota</taxon>
        <taxon>Metazoa</taxon>
        <taxon>Ecdysozoa</taxon>
        <taxon>Arthropoda</taxon>
        <taxon>Crustacea</taxon>
        <taxon>Oligostraca</taxon>
        <taxon>Ostracoda</taxon>
        <taxon>Podocopa</taxon>
        <taxon>Podocopida</taxon>
        <taxon>Cypridocopina</taxon>
        <taxon>Cypridoidea</taxon>
        <taxon>Cyprididae</taxon>
        <taxon>Notodromas</taxon>
    </lineage>
</organism>
<evidence type="ECO:0000256" key="1">
    <source>
        <dbReference type="SAM" id="Phobius"/>
    </source>
</evidence>
<keyword evidence="1" id="KW-0812">Transmembrane</keyword>
<accession>A0A7R9GHH1</accession>
<reference evidence="2" key="1">
    <citation type="submission" date="2020-11" db="EMBL/GenBank/DDBJ databases">
        <authorList>
            <person name="Tran Van P."/>
        </authorList>
    </citation>
    <scope>NUCLEOTIDE SEQUENCE</scope>
</reference>
<proteinExistence type="predicted"/>